<name>A0A5C6UAR9_9SPHN</name>
<sequence>MAKMIFVNLPVADVAAATAFYAAIGMTKDARFSNDVASAMVWSDTISFLLLDHAYFSTFTAKRIVDAHDSSEVLLCLSQESRDAVDAITDAALAAGGTEPRAVQDHGFMYGRTFTDLDGHIFEPMFMDMEAAMAAMGQARPD</sequence>
<dbReference type="Proteomes" id="UP000321250">
    <property type="component" value="Unassembled WGS sequence"/>
</dbReference>
<evidence type="ECO:0000313" key="2">
    <source>
        <dbReference type="Proteomes" id="UP000321250"/>
    </source>
</evidence>
<dbReference type="GO" id="GO:0016829">
    <property type="term" value="F:lyase activity"/>
    <property type="evidence" value="ECO:0007669"/>
    <property type="project" value="UniProtKB-KW"/>
</dbReference>
<dbReference type="OrthoDB" id="9798430at2"/>
<dbReference type="PANTHER" id="PTHR36503:SF2">
    <property type="entry name" value="BLR2408 PROTEIN"/>
    <property type="match status" value="1"/>
</dbReference>
<gene>
    <name evidence="1" type="ORF">FSB78_01985</name>
</gene>
<dbReference type="SUPFAM" id="SSF54593">
    <property type="entry name" value="Glyoxalase/Bleomycin resistance protein/Dihydroxybiphenyl dioxygenase"/>
    <property type="match status" value="1"/>
</dbReference>
<dbReference type="Gene3D" id="3.10.180.10">
    <property type="entry name" value="2,3-Dihydroxybiphenyl 1,2-Dioxygenase, domain 1"/>
    <property type="match status" value="1"/>
</dbReference>
<dbReference type="RefSeq" id="WP_147079523.1">
    <property type="nucleotide sequence ID" value="NZ_VOQR01000001.1"/>
</dbReference>
<organism evidence="1 2">
    <name type="scientific">Sphingomonas ginsenosidivorax</name>
    <dbReference type="NCBI Taxonomy" id="862135"/>
    <lineage>
        <taxon>Bacteria</taxon>
        <taxon>Pseudomonadati</taxon>
        <taxon>Pseudomonadota</taxon>
        <taxon>Alphaproteobacteria</taxon>
        <taxon>Sphingomonadales</taxon>
        <taxon>Sphingomonadaceae</taxon>
        <taxon>Sphingomonas</taxon>
    </lineage>
</organism>
<comment type="caution">
    <text evidence="1">The sequence shown here is derived from an EMBL/GenBank/DDBJ whole genome shotgun (WGS) entry which is preliminary data.</text>
</comment>
<dbReference type="AlphaFoldDB" id="A0A5C6UAR9"/>
<dbReference type="InterPro" id="IPR029068">
    <property type="entry name" value="Glyas_Bleomycin-R_OHBP_Dase"/>
</dbReference>
<dbReference type="EMBL" id="VOQR01000001">
    <property type="protein sequence ID" value="TXC69862.1"/>
    <property type="molecule type" value="Genomic_DNA"/>
</dbReference>
<evidence type="ECO:0000313" key="1">
    <source>
        <dbReference type="EMBL" id="TXC69862.1"/>
    </source>
</evidence>
<reference evidence="1 2" key="1">
    <citation type="journal article" date="2013" name="Antonie Van Leeuwenhoek">
        <title>Sphingomonas ginsenosidivorax sp. nov., with the ability to transform ginsenosides.</title>
        <authorList>
            <person name="Jin X.F."/>
            <person name="Kim J.K."/>
            <person name="Liu Q.M."/>
            <person name="Kang M.S."/>
            <person name="He D."/>
            <person name="Jin F.X."/>
            <person name="Kim S.C."/>
            <person name="Im W.T."/>
        </authorList>
    </citation>
    <scope>NUCLEOTIDE SEQUENCE [LARGE SCALE GENOMIC DNA]</scope>
    <source>
        <strain evidence="1 2">KHI67</strain>
    </source>
</reference>
<protein>
    <submittedName>
        <fullName evidence="1">Lactoylglutathione lyase</fullName>
    </submittedName>
</protein>
<proteinExistence type="predicted"/>
<keyword evidence="2" id="KW-1185">Reference proteome</keyword>
<keyword evidence="1" id="KW-0456">Lyase</keyword>
<accession>A0A5C6UAR9</accession>
<dbReference type="PANTHER" id="PTHR36503">
    <property type="entry name" value="BLR2520 PROTEIN"/>
    <property type="match status" value="1"/>
</dbReference>